<feature type="non-terminal residue" evidence="2">
    <location>
        <position position="203"/>
    </location>
</feature>
<feature type="region of interest" description="Disordered" evidence="1">
    <location>
        <begin position="1"/>
        <end position="32"/>
    </location>
</feature>
<evidence type="ECO:0000256" key="1">
    <source>
        <dbReference type="SAM" id="MobiDB-lite"/>
    </source>
</evidence>
<dbReference type="AlphaFoldDB" id="G7YEF7"/>
<dbReference type="EMBL" id="DF143141">
    <property type="protein sequence ID" value="GAA51340.1"/>
    <property type="molecule type" value="Genomic_DNA"/>
</dbReference>
<feature type="compositionally biased region" description="Basic and acidic residues" evidence="1">
    <location>
        <begin position="11"/>
        <end position="27"/>
    </location>
</feature>
<feature type="compositionally biased region" description="Basic and acidic residues" evidence="1">
    <location>
        <begin position="116"/>
        <end position="125"/>
    </location>
</feature>
<gene>
    <name evidence="2" type="ORF">CLF_105933</name>
</gene>
<organism evidence="2 3">
    <name type="scientific">Clonorchis sinensis</name>
    <name type="common">Chinese liver fluke</name>
    <dbReference type="NCBI Taxonomy" id="79923"/>
    <lineage>
        <taxon>Eukaryota</taxon>
        <taxon>Metazoa</taxon>
        <taxon>Spiralia</taxon>
        <taxon>Lophotrochozoa</taxon>
        <taxon>Platyhelminthes</taxon>
        <taxon>Trematoda</taxon>
        <taxon>Digenea</taxon>
        <taxon>Opisthorchiida</taxon>
        <taxon>Opisthorchiata</taxon>
        <taxon>Opisthorchiidae</taxon>
        <taxon>Clonorchis</taxon>
    </lineage>
</organism>
<evidence type="ECO:0000313" key="2">
    <source>
        <dbReference type="EMBL" id="GAA51340.1"/>
    </source>
</evidence>
<proteinExistence type="predicted"/>
<protein>
    <submittedName>
        <fullName evidence="2">Uncharacterized protein</fullName>
    </submittedName>
</protein>
<reference evidence="2" key="1">
    <citation type="journal article" date="2011" name="Genome Biol.">
        <title>The draft genome of the carcinogenic human liver fluke Clonorchis sinensis.</title>
        <authorList>
            <person name="Wang X."/>
            <person name="Chen W."/>
            <person name="Huang Y."/>
            <person name="Sun J."/>
            <person name="Men J."/>
            <person name="Liu H."/>
            <person name="Luo F."/>
            <person name="Guo L."/>
            <person name="Lv X."/>
            <person name="Deng C."/>
            <person name="Zhou C."/>
            <person name="Fan Y."/>
            <person name="Li X."/>
            <person name="Huang L."/>
            <person name="Hu Y."/>
            <person name="Liang C."/>
            <person name="Hu X."/>
            <person name="Xu J."/>
            <person name="Yu X."/>
        </authorList>
    </citation>
    <scope>NUCLEOTIDE SEQUENCE [LARGE SCALE GENOMIC DNA]</scope>
    <source>
        <strain evidence="2">Henan</strain>
    </source>
</reference>
<sequence>MALSYYGIDSIQREPNESDGPHQERMSTKGASTKGLYSQLALRRVDSRWSGLLGQKNCCIEPECRYGKSKWIYGWRERTQSDGRYFGGSGLIQRTDTVLWTYASFATGKSQRAPKKQHDGGDGKTNETSISVDESRAKLEHRGQVVYKSFVRGVPNNSCHISPDSRTVHLHMKGDGMNLHDDGTATIWPVFLSKHSQEPYEYC</sequence>
<reference key="2">
    <citation type="submission" date="2011-10" db="EMBL/GenBank/DDBJ databases">
        <title>The genome and transcriptome sequence of Clonorchis sinensis provide insights into the carcinogenic liver fluke.</title>
        <authorList>
            <person name="Wang X."/>
            <person name="Huang Y."/>
            <person name="Chen W."/>
            <person name="Liu H."/>
            <person name="Guo L."/>
            <person name="Chen Y."/>
            <person name="Luo F."/>
            <person name="Zhou W."/>
            <person name="Sun J."/>
            <person name="Mao Q."/>
            <person name="Liang P."/>
            <person name="Zhou C."/>
            <person name="Tian Y."/>
            <person name="Men J."/>
            <person name="Lv X."/>
            <person name="Huang L."/>
            <person name="Zhou J."/>
            <person name="Hu Y."/>
            <person name="Li R."/>
            <person name="Zhang F."/>
            <person name="Lei H."/>
            <person name="Li X."/>
            <person name="Hu X."/>
            <person name="Liang C."/>
            <person name="Xu J."/>
            <person name="Wu Z."/>
            <person name="Yu X."/>
        </authorList>
    </citation>
    <scope>NUCLEOTIDE SEQUENCE</scope>
    <source>
        <strain>Henan</strain>
    </source>
</reference>
<keyword evidence="3" id="KW-1185">Reference proteome</keyword>
<evidence type="ECO:0000313" key="3">
    <source>
        <dbReference type="Proteomes" id="UP000008909"/>
    </source>
</evidence>
<accession>G7YEF7</accession>
<dbReference type="Proteomes" id="UP000008909">
    <property type="component" value="Unassembled WGS sequence"/>
</dbReference>
<feature type="region of interest" description="Disordered" evidence="1">
    <location>
        <begin position="110"/>
        <end position="135"/>
    </location>
</feature>
<name>G7YEF7_CLOSI</name>